<gene>
    <name evidence="1" type="ORF">dnm_015280</name>
</gene>
<sequence>MLSSAEPRVLRRTFSRSKNLLYKKLQKQSKTQKEKIFDLLTLTNSFLRTRLLRKNKTTDFRTLPKNLINSGIMRTGCKTF</sequence>
<accession>A0A975BHI3</accession>
<evidence type="ECO:0000313" key="1">
    <source>
        <dbReference type="EMBL" id="QTA85517.1"/>
    </source>
</evidence>
<dbReference type="KEGG" id="dmm:dnm_015280"/>
<proteinExistence type="predicted"/>
<dbReference type="Proteomes" id="UP000663722">
    <property type="component" value="Chromosome"/>
</dbReference>
<organism evidence="1 2">
    <name type="scientific">Desulfonema magnum</name>
    <dbReference type="NCBI Taxonomy" id="45655"/>
    <lineage>
        <taxon>Bacteria</taxon>
        <taxon>Pseudomonadati</taxon>
        <taxon>Thermodesulfobacteriota</taxon>
        <taxon>Desulfobacteria</taxon>
        <taxon>Desulfobacterales</taxon>
        <taxon>Desulfococcaceae</taxon>
        <taxon>Desulfonema</taxon>
    </lineage>
</organism>
<reference evidence="1" key="1">
    <citation type="journal article" date="2021" name="Microb. Physiol.">
        <title>Proteogenomic Insights into the Physiology of Marine, Sulfate-Reducing, Filamentous Desulfonema limicola and Desulfonema magnum.</title>
        <authorList>
            <person name="Schnaars V."/>
            <person name="Wohlbrand L."/>
            <person name="Scheve S."/>
            <person name="Hinrichs C."/>
            <person name="Reinhardt R."/>
            <person name="Rabus R."/>
        </authorList>
    </citation>
    <scope>NUCLEOTIDE SEQUENCE</scope>
    <source>
        <strain evidence="1">4be13</strain>
    </source>
</reference>
<keyword evidence="2" id="KW-1185">Reference proteome</keyword>
<dbReference type="AlphaFoldDB" id="A0A975BHI3"/>
<protein>
    <submittedName>
        <fullName evidence="1">Uncharacterized protein</fullName>
    </submittedName>
</protein>
<evidence type="ECO:0000313" key="2">
    <source>
        <dbReference type="Proteomes" id="UP000663722"/>
    </source>
</evidence>
<name>A0A975BHI3_9BACT</name>
<dbReference type="EMBL" id="CP061800">
    <property type="protein sequence ID" value="QTA85517.1"/>
    <property type="molecule type" value="Genomic_DNA"/>
</dbReference>